<feature type="compositionally biased region" description="Polar residues" evidence="1">
    <location>
        <begin position="1"/>
        <end position="14"/>
    </location>
</feature>
<dbReference type="SUPFAM" id="SSF51182">
    <property type="entry name" value="RmlC-like cupins"/>
    <property type="match status" value="1"/>
</dbReference>
<dbReference type="InterPro" id="IPR011051">
    <property type="entry name" value="RmlC_Cupin_sf"/>
</dbReference>
<name>W7TVU6_9STRA</name>
<accession>W7TVU6</accession>
<dbReference type="InterPro" id="IPR003500">
    <property type="entry name" value="RpiB_LacA_LacB"/>
</dbReference>
<feature type="region of interest" description="Disordered" evidence="1">
    <location>
        <begin position="47"/>
        <end position="78"/>
    </location>
</feature>
<evidence type="ECO:0000313" key="3">
    <source>
        <dbReference type="Proteomes" id="UP000019335"/>
    </source>
</evidence>
<dbReference type="EMBL" id="AZIL01000427">
    <property type="protein sequence ID" value="EWM27633.1"/>
    <property type="molecule type" value="Genomic_DNA"/>
</dbReference>
<evidence type="ECO:0000313" key="2">
    <source>
        <dbReference type="EMBL" id="EWM27633.1"/>
    </source>
</evidence>
<feature type="compositionally biased region" description="Basic and acidic residues" evidence="1">
    <location>
        <begin position="61"/>
        <end position="78"/>
    </location>
</feature>
<dbReference type="PANTHER" id="PTHR30345">
    <property type="entry name" value="RIBOSE-5-PHOSPHATE ISOMERASE B"/>
    <property type="match status" value="1"/>
</dbReference>
<gene>
    <name evidence="2" type="ORF">Naga_100059g13</name>
</gene>
<sequence length="196" mass="21752">MHYITSVSRVNDSTKGPAPANKCEGWPDEVQSFLDGSMPALAELDASRQAVFSPTEEQEKEDEKRSHECGPEREENKGGRCPVCCISAGSSNHPFQPVAGVQGAEWVQTRDAPTRAVVRFNGGSVEPTHHHTHGHDVFVTKGRKRVENLTLGKSFELSAGSYLYTGAGERDRVVYYEDTEFILCCDGRFDVFWDEI</sequence>
<dbReference type="Proteomes" id="UP000019335">
    <property type="component" value="Chromosome 6"/>
</dbReference>
<dbReference type="AlphaFoldDB" id="W7TVU6"/>
<dbReference type="InterPro" id="IPR014710">
    <property type="entry name" value="RmlC-like_jellyroll"/>
</dbReference>
<feature type="region of interest" description="Disordered" evidence="1">
    <location>
        <begin position="1"/>
        <end position="31"/>
    </location>
</feature>
<keyword evidence="3" id="KW-1185">Reference proteome</keyword>
<comment type="caution">
    <text evidence="2">The sequence shown here is derived from an EMBL/GenBank/DDBJ whole genome shotgun (WGS) entry which is preliminary data.</text>
</comment>
<dbReference type="Gene3D" id="2.60.120.10">
    <property type="entry name" value="Jelly Rolls"/>
    <property type="match status" value="1"/>
</dbReference>
<dbReference type="OrthoDB" id="2106730at2759"/>
<dbReference type="PANTHER" id="PTHR30345:SF0">
    <property type="entry name" value="DNA DAMAGE-REPAIR_TOLERATION PROTEIN DRT102"/>
    <property type="match status" value="1"/>
</dbReference>
<dbReference type="GO" id="GO:0016853">
    <property type="term" value="F:isomerase activity"/>
    <property type="evidence" value="ECO:0007669"/>
    <property type="project" value="InterPro"/>
</dbReference>
<proteinExistence type="predicted"/>
<dbReference type="GO" id="GO:0005975">
    <property type="term" value="P:carbohydrate metabolic process"/>
    <property type="evidence" value="ECO:0007669"/>
    <property type="project" value="InterPro"/>
</dbReference>
<organism evidence="2 3">
    <name type="scientific">Nannochloropsis gaditana</name>
    <dbReference type="NCBI Taxonomy" id="72520"/>
    <lineage>
        <taxon>Eukaryota</taxon>
        <taxon>Sar</taxon>
        <taxon>Stramenopiles</taxon>
        <taxon>Ochrophyta</taxon>
        <taxon>Eustigmatophyceae</taxon>
        <taxon>Eustigmatales</taxon>
        <taxon>Monodopsidaceae</taxon>
        <taxon>Nannochloropsis</taxon>
    </lineage>
</organism>
<reference evidence="2 3" key="1">
    <citation type="journal article" date="2014" name="Mol. Plant">
        <title>Chromosome Scale Genome Assembly and Transcriptome Profiling of Nannochloropsis gaditana in Nitrogen Depletion.</title>
        <authorList>
            <person name="Corteggiani Carpinelli E."/>
            <person name="Telatin A."/>
            <person name="Vitulo N."/>
            <person name="Forcato C."/>
            <person name="D'Angelo M."/>
            <person name="Schiavon R."/>
            <person name="Vezzi A."/>
            <person name="Giacometti G.M."/>
            <person name="Morosinotto T."/>
            <person name="Valle G."/>
        </authorList>
    </citation>
    <scope>NUCLEOTIDE SEQUENCE [LARGE SCALE GENOMIC DNA]</scope>
    <source>
        <strain evidence="2 3">B-31</strain>
    </source>
</reference>
<evidence type="ECO:0000256" key="1">
    <source>
        <dbReference type="SAM" id="MobiDB-lite"/>
    </source>
</evidence>
<protein>
    <submittedName>
        <fullName evidence="2">Dna-damage-repair toleration protein drt102</fullName>
    </submittedName>
</protein>